<evidence type="ECO:0000256" key="9">
    <source>
        <dbReference type="ARBA" id="ARBA00032230"/>
    </source>
</evidence>
<feature type="domain" description="Beta galactosidase small chain/" evidence="11">
    <location>
        <begin position="880"/>
        <end position="1127"/>
    </location>
</feature>
<dbReference type="InterPro" id="IPR023230">
    <property type="entry name" value="Glyco_hydro_2_CS"/>
</dbReference>
<evidence type="ECO:0000259" key="11">
    <source>
        <dbReference type="SMART" id="SM01038"/>
    </source>
</evidence>
<dbReference type="InterPro" id="IPR006104">
    <property type="entry name" value="Glyco_hydro_2_N"/>
</dbReference>
<dbReference type="InterPro" id="IPR036156">
    <property type="entry name" value="Beta-gal/glucu_dom_sf"/>
</dbReference>
<dbReference type="SUPFAM" id="SSF74650">
    <property type="entry name" value="Galactose mutarotase-like"/>
    <property type="match status" value="1"/>
</dbReference>
<dbReference type="Pfam" id="PF02836">
    <property type="entry name" value="Glyco_hydro_2_C"/>
    <property type="match status" value="2"/>
</dbReference>
<evidence type="ECO:0000313" key="13">
    <source>
        <dbReference type="Proteomes" id="UP000255283"/>
    </source>
</evidence>
<dbReference type="PRINTS" id="PR00132">
    <property type="entry name" value="GLHYDRLASE2"/>
</dbReference>
<sequence>MMEKFLFLTVSVCTFSVLQGVCAEWENHHILEINREPARAYFIPFKQQPGDSQLSLDGIWKFRWTKTPAERIVDFYRPDYDCSTWKELQVPATWEFNGYGTPIYISAGYPFRINPPYVMTEPPADWTTFEERNPTGQYRRTFELPEDWMPVTGRDGAGGQVFLRFEGVQSAFYVWLNGQKVGYSQGSMEPSEFNVTRYLKSGCNDIAVEVYKYCDGSYLEDQDFWRLGGIHREVMLYRTPDIQLRDFTVRTVPQQATGDQEAADLSRWLLQVNPQLRVFGKEQGRGYQVKGMLTDTDGKTIVTMSADAETILDLSHKAANMNEWFPQRGPMKFARMQTEVERPHLWTAETPYLYTLTLRLQDSTGHAVEQVQQKIGFRTLEIRDGRLLVNGRQVRFRGVNRHEFDPQLGRVMTEKMMQRDLRLMKEANINAVRTSHYPNVPRWYELCDSIGIYVMDEADCETHGLRGTLASSPDWTSAFMDRAIRMAERDKNHPSVVFWSLGNESGYGMNHAAMAGWLHTFDPTRFVHYEGAQTPYERAKAEDGTADVSSRQWTEATYPYTDPACVDVLSRFYPRVRQEYLNPGMAEGSEKERAENARWEHLLDIAERTNDNRPVLTSEYAHCMGNALGNFKEYWDEIYSNKRMLGGFIWDWVDASPGPSEGGECLAVLEGIKENQRLEKLTALKGTKEPQKLKYLTALEKIKDNQISEEKNTRKLKETQVQTLRQGLVPQGTPLLRRGRGRLYGGDFGDKPNSKAFCLNGVVFADRTTSGKYQEVKYVYSPVQTACHGDTVYIINRGSHLTLDAYRCRYRLMENGRLRKQGSLTMPAVEPGDSSMLMRIGDFAFSKDKDVRLNLEFLHTDGKHIVTQQVALSDRLTAATAIGKRPKQKAGMAAEIMTSARPQFFRAPTDNDTGFGNWLAKDWRTHRLDSPKVVNVSDSVTEYHYAHGSIIVTTHTKVLSHGGVELTQRYDFQGELPELPRLGLALQLPKEYELLSWYGRGPWENYPDRKQSALIGYWESTVTDQFTHYPRPQDNGNHEDCSLVVLQTKSGKTLRVEAVDAPFSFSALHYSAQDLYHADHDFKLPKTDYTILSIDCAVLGLGNGSCGPGVLKKYAIDKKRSYTLRLVVYK</sequence>
<dbReference type="AlphaFoldDB" id="A0AAQ1UI70"/>
<dbReference type="SUPFAM" id="SSF49785">
    <property type="entry name" value="Galactose-binding domain-like"/>
    <property type="match status" value="1"/>
</dbReference>
<dbReference type="InterPro" id="IPR014718">
    <property type="entry name" value="GH-type_carb-bd"/>
</dbReference>
<dbReference type="GO" id="GO:0009341">
    <property type="term" value="C:beta-galactosidase complex"/>
    <property type="evidence" value="ECO:0007669"/>
    <property type="project" value="InterPro"/>
</dbReference>
<dbReference type="InterPro" id="IPR008979">
    <property type="entry name" value="Galactose-bd-like_sf"/>
</dbReference>
<dbReference type="EMBL" id="UGTJ01000001">
    <property type="protein sequence ID" value="SUB79935.1"/>
    <property type="molecule type" value="Genomic_DNA"/>
</dbReference>
<gene>
    <name evidence="12" type="primary">lacZ_2</name>
    <name evidence="12" type="ORF">NCTC13063_01212</name>
</gene>
<dbReference type="InterPro" id="IPR017853">
    <property type="entry name" value="GH"/>
</dbReference>
<accession>A0AAQ1UI70</accession>
<evidence type="ECO:0000256" key="6">
    <source>
        <dbReference type="ARBA" id="ARBA00022801"/>
    </source>
</evidence>
<comment type="subunit">
    <text evidence="4">Monomer.</text>
</comment>
<name>A0AAQ1UI70_9BACT</name>
<dbReference type="RefSeq" id="WP_115153557.1">
    <property type="nucleotide sequence ID" value="NZ_DBFWLE010000009.1"/>
</dbReference>
<dbReference type="Pfam" id="PF00703">
    <property type="entry name" value="Glyco_hydro_2"/>
    <property type="match status" value="1"/>
</dbReference>
<keyword evidence="7" id="KW-0106">Calcium</keyword>
<dbReference type="Gene3D" id="2.60.120.260">
    <property type="entry name" value="Galactose-binding domain-like"/>
    <property type="match status" value="1"/>
</dbReference>
<evidence type="ECO:0000256" key="7">
    <source>
        <dbReference type="ARBA" id="ARBA00022837"/>
    </source>
</evidence>
<dbReference type="InterPro" id="IPR006102">
    <property type="entry name" value="Ig-like_GH2"/>
</dbReference>
<dbReference type="InterPro" id="IPR013783">
    <property type="entry name" value="Ig-like_fold"/>
</dbReference>
<evidence type="ECO:0000256" key="2">
    <source>
        <dbReference type="ARBA" id="ARBA00001913"/>
    </source>
</evidence>
<dbReference type="SUPFAM" id="SSF49303">
    <property type="entry name" value="beta-Galactosidase/glucuronidase domain"/>
    <property type="match status" value="2"/>
</dbReference>
<evidence type="ECO:0000256" key="5">
    <source>
        <dbReference type="ARBA" id="ARBA00012756"/>
    </source>
</evidence>
<dbReference type="SMART" id="SM01038">
    <property type="entry name" value="Bgal_small_N"/>
    <property type="match status" value="1"/>
</dbReference>
<dbReference type="PROSITE" id="PS00719">
    <property type="entry name" value="GLYCOSYL_HYDROL_F2_1"/>
    <property type="match status" value="1"/>
</dbReference>
<evidence type="ECO:0000313" key="12">
    <source>
        <dbReference type="EMBL" id="SUB79935.1"/>
    </source>
</evidence>
<dbReference type="InterPro" id="IPR050347">
    <property type="entry name" value="Bact_Beta-galactosidase"/>
</dbReference>
<dbReference type="GO" id="GO:0030246">
    <property type="term" value="F:carbohydrate binding"/>
    <property type="evidence" value="ECO:0007669"/>
    <property type="project" value="InterPro"/>
</dbReference>
<dbReference type="Pfam" id="PF02837">
    <property type="entry name" value="Glyco_hydro_2_N"/>
    <property type="match status" value="1"/>
</dbReference>
<dbReference type="Gene3D" id="2.70.98.10">
    <property type="match status" value="1"/>
</dbReference>
<dbReference type="Gene3D" id="2.60.40.10">
    <property type="entry name" value="Immunoglobulins"/>
    <property type="match status" value="2"/>
</dbReference>
<dbReference type="GO" id="GO:0004565">
    <property type="term" value="F:beta-galactosidase activity"/>
    <property type="evidence" value="ECO:0007669"/>
    <property type="project" value="UniProtKB-EC"/>
</dbReference>
<comment type="catalytic activity">
    <reaction evidence="1 10">
        <text>Hydrolysis of terminal non-reducing beta-D-galactose residues in beta-D-galactosides.</text>
        <dbReference type="EC" id="3.2.1.23"/>
    </reaction>
</comment>
<dbReference type="InterPro" id="IPR006101">
    <property type="entry name" value="Glyco_hydro_2"/>
</dbReference>
<comment type="caution">
    <text evidence="12">The sequence shown here is derived from an EMBL/GenBank/DDBJ whole genome shotgun (WGS) entry which is preliminary data.</text>
</comment>
<proteinExistence type="inferred from homology"/>
<reference evidence="12 13" key="1">
    <citation type="submission" date="2018-06" db="EMBL/GenBank/DDBJ databases">
        <authorList>
            <consortium name="Pathogen Informatics"/>
            <person name="Doyle S."/>
        </authorList>
    </citation>
    <scope>NUCLEOTIDE SEQUENCE [LARGE SCALE GENOMIC DNA]</scope>
    <source>
        <strain evidence="12 13">NCTC13063</strain>
    </source>
</reference>
<evidence type="ECO:0000256" key="3">
    <source>
        <dbReference type="ARBA" id="ARBA00007401"/>
    </source>
</evidence>
<dbReference type="InterPro" id="IPR004199">
    <property type="entry name" value="B-gal_small/dom_5"/>
</dbReference>
<dbReference type="PROSITE" id="PS00608">
    <property type="entry name" value="GLYCOSYL_HYDROL_F2_2"/>
    <property type="match status" value="1"/>
</dbReference>
<evidence type="ECO:0000256" key="8">
    <source>
        <dbReference type="ARBA" id="ARBA00023295"/>
    </source>
</evidence>
<dbReference type="Gene3D" id="3.20.20.80">
    <property type="entry name" value="Glycosidases"/>
    <property type="match status" value="1"/>
</dbReference>
<dbReference type="Proteomes" id="UP000255283">
    <property type="component" value="Unassembled WGS sequence"/>
</dbReference>
<comment type="cofactor">
    <cofactor evidence="2">
        <name>Ca(2+)</name>
        <dbReference type="ChEBI" id="CHEBI:29108"/>
    </cofactor>
</comment>
<dbReference type="InterPro" id="IPR006103">
    <property type="entry name" value="Glyco_hydro_2_cat"/>
</dbReference>
<comment type="similarity">
    <text evidence="3 10">Belongs to the glycosyl hydrolase 2 family.</text>
</comment>
<dbReference type="Pfam" id="PF02929">
    <property type="entry name" value="Bgal_small_N"/>
    <property type="match status" value="1"/>
</dbReference>
<keyword evidence="8 10" id="KW-0326">Glycosidase</keyword>
<dbReference type="PANTHER" id="PTHR46323">
    <property type="entry name" value="BETA-GALACTOSIDASE"/>
    <property type="match status" value="1"/>
</dbReference>
<dbReference type="SUPFAM" id="SSF51445">
    <property type="entry name" value="(Trans)glycosidases"/>
    <property type="match status" value="1"/>
</dbReference>
<dbReference type="EC" id="3.2.1.23" evidence="5 10"/>
<dbReference type="PANTHER" id="PTHR46323:SF2">
    <property type="entry name" value="BETA-GALACTOSIDASE"/>
    <property type="match status" value="1"/>
</dbReference>
<keyword evidence="6 10" id="KW-0378">Hydrolase</keyword>
<organism evidence="12 13">
    <name type="scientific">Segatella buccae</name>
    <dbReference type="NCBI Taxonomy" id="28126"/>
    <lineage>
        <taxon>Bacteria</taxon>
        <taxon>Pseudomonadati</taxon>
        <taxon>Bacteroidota</taxon>
        <taxon>Bacteroidia</taxon>
        <taxon>Bacteroidales</taxon>
        <taxon>Prevotellaceae</taxon>
        <taxon>Segatella</taxon>
    </lineage>
</organism>
<evidence type="ECO:0000256" key="1">
    <source>
        <dbReference type="ARBA" id="ARBA00001412"/>
    </source>
</evidence>
<evidence type="ECO:0000256" key="4">
    <source>
        <dbReference type="ARBA" id="ARBA00011245"/>
    </source>
</evidence>
<evidence type="ECO:0000256" key="10">
    <source>
        <dbReference type="RuleBase" id="RU361154"/>
    </source>
</evidence>
<dbReference type="GO" id="GO:0005990">
    <property type="term" value="P:lactose catabolic process"/>
    <property type="evidence" value="ECO:0007669"/>
    <property type="project" value="TreeGrafter"/>
</dbReference>
<dbReference type="InterPro" id="IPR011013">
    <property type="entry name" value="Gal_mutarotase_sf_dom"/>
</dbReference>
<protein>
    <recommendedName>
        <fullName evidence="5 10">Beta-galactosidase</fullName>
        <ecNumber evidence="5 10">3.2.1.23</ecNumber>
    </recommendedName>
    <alternativeName>
        <fullName evidence="9 10">Lactase</fullName>
    </alternativeName>
</protein>
<dbReference type="InterPro" id="IPR023232">
    <property type="entry name" value="Glyco_hydro_2_AS"/>
</dbReference>